<name>A0A9W7XXJ4_9FUNG</name>
<feature type="compositionally biased region" description="Basic and acidic residues" evidence="3">
    <location>
        <begin position="407"/>
        <end position="416"/>
    </location>
</feature>
<dbReference type="PANTHER" id="PTHR23236:SF11">
    <property type="entry name" value="EUKARYOTIC TRANSLATION INITIATION FACTOR 4H"/>
    <property type="match status" value="1"/>
</dbReference>
<evidence type="ECO:0000259" key="4">
    <source>
        <dbReference type="PROSITE" id="PS50102"/>
    </source>
</evidence>
<dbReference type="Pfam" id="PF00076">
    <property type="entry name" value="RRM_1"/>
    <property type="match status" value="1"/>
</dbReference>
<dbReference type="GO" id="GO:0005730">
    <property type="term" value="C:nucleolus"/>
    <property type="evidence" value="ECO:0007669"/>
    <property type="project" value="TreeGrafter"/>
</dbReference>
<dbReference type="InterPro" id="IPR000504">
    <property type="entry name" value="RRM_dom"/>
</dbReference>
<keyword evidence="5" id="KW-0396">Initiation factor</keyword>
<evidence type="ECO:0000313" key="6">
    <source>
        <dbReference type="Proteomes" id="UP001149813"/>
    </source>
</evidence>
<feature type="compositionally biased region" description="Low complexity" evidence="3">
    <location>
        <begin position="335"/>
        <end position="381"/>
    </location>
</feature>
<evidence type="ECO:0000313" key="5">
    <source>
        <dbReference type="EMBL" id="KAJ1720304.1"/>
    </source>
</evidence>
<evidence type="ECO:0000256" key="3">
    <source>
        <dbReference type="SAM" id="MobiDB-lite"/>
    </source>
</evidence>
<dbReference type="PROSITE" id="PS50102">
    <property type="entry name" value="RRM"/>
    <property type="match status" value="1"/>
</dbReference>
<gene>
    <name evidence="5" type="primary">TIF3</name>
    <name evidence="5" type="ORF">LPJ53_005055</name>
</gene>
<dbReference type="GO" id="GO:0003723">
    <property type="term" value="F:RNA binding"/>
    <property type="evidence" value="ECO:0007669"/>
    <property type="project" value="UniProtKB-UniRule"/>
</dbReference>
<feature type="compositionally biased region" description="Low complexity" evidence="3">
    <location>
        <begin position="429"/>
        <end position="445"/>
    </location>
</feature>
<reference evidence="5" key="1">
    <citation type="submission" date="2022-07" db="EMBL/GenBank/DDBJ databases">
        <title>Phylogenomic reconstructions and comparative analyses of Kickxellomycotina fungi.</title>
        <authorList>
            <person name="Reynolds N.K."/>
            <person name="Stajich J.E."/>
            <person name="Barry K."/>
            <person name="Grigoriev I.V."/>
            <person name="Crous P."/>
            <person name="Smith M.E."/>
        </authorList>
    </citation>
    <scope>NUCLEOTIDE SEQUENCE</scope>
    <source>
        <strain evidence="5">NBRC 32514</strain>
    </source>
</reference>
<organism evidence="5 6">
    <name type="scientific">Coemansia erecta</name>
    <dbReference type="NCBI Taxonomy" id="147472"/>
    <lineage>
        <taxon>Eukaryota</taxon>
        <taxon>Fungi</taxon>
        <taxon>Fungi incertae sedis</taxon>
        <taxon>Zoopagomycota</taxon>
        <taxon>Kickxellomycotina</taxon>
        <taxon>Kickxellomycetes</taxon>
        <taxon>Kickxellales</taxon>
        <taxon>Kickxellaceae</taxon>
        <taxon>Coemansia</taxon>
    </lineage>
</organism>
<keyword evidence="6" id="KW-1185">Reference proteome</keyword>
<accession>A0A9W7XXJ4</accession>
<feature type="region of interest" description="Disordered" evidence="3">
    <location>
        <begin position="134"/>
        <end position="445"/>
    </location>
</feature>
<dbReference type="AlphaFoldDB" id="A0A9W7XXJ4"/>
<comment type="caution">
    <text evidence="5">The sequence shown here is derived from an EMBL/GenBank/DDBJ whole genome shotgun (WGS) entry which is preliminary data.</text>
</comment>
<sequence length="445" mass="48607">MPAKKKGNKGQKMSLVDFLGDAPASASWADEELVLPSAPMAVLAESPSTRREPRAPVDFPTEPPYQAHVGNLPFNADDAMVRGLFALDVQSVRLVRNPENDKPRGYGYVRFDSLDGLKAAVALDGAELGGRALRISVSEPQGQRDGPSNWRRGDDAASPFGSRSNSGFGRPAAREPRESVADSISDWRAHRAEPSAIASPPRREHREPREPREPREFREPREPRESVADSISDWRAHRAEPTPLPAPRREPREPREPRESPADNIADWRAHRAEPVSPRVGRSAAFGDRPPRAAKPEEDEWRRDQPIEPRDYQPPRPPREPRTPREPREPREPRATPAAAAAAEGPWRVAKPAVEETPAAAEAATDAAAEADASASASPAKAAEEADEWSRVGNRASGRRGPGNEGRSPRHGERRGGGNNGFFRRDGARPAAAAAAADDSASWRR</sequence>
<feature type="compositionally biased region" description="Basic and acidic residues" evidence="3">
    <location>
        <begin position="247"/>
        <end position="274"/>
    </location>
</feature>
<feature type="compositionally biased region" description="Basic and acidic residues" evidence="3">
    <location>
        <begin position="201"/>
        <end position="240"/>
    </location>
</feature>
<evidence type="ECO:0000256" key="1">
    <source>
        <dbReference type="ARBA" id="ARBA00022884"/>
    </source>
</evidence>
<dbReference type="EMBL" id="JANBOJ010000273">
    <property type="protein sequence ID" value="KAJ1720304.1"/>
    <property type="molecule type" value="Genomic_DNA"/>
</dbReference>
<dbReference type="GO" id="GO:0003743">
    <property type="term" value="F:translation initiation factor activity"/>
    <property type="evidence" value="ECO:0007669"/>
    <property type="project" value="UniProtKB-KW"/>
</dbReference>
<protein>
    <submittedName>
        <fullName evidence="5">Eukaryotic translation initiation factor 4B</fullName>
    </submittedName>
</protein>
<proteinExistence type="predicted"/>
<dbReference type="InterPro" id="IPR012677">
    <property type="entry name" value="Nucleotide-bd_a/b_plait_sf"/>
</dbReference>
<dbReference type="PANTHER" id="PTHR23236">
    <property type="entry name" value="EUKARYOTIC TRANSLATION INITIATION FACTOR 4B/4H"/>
    <property type="match status" value="1"/>
</dbReference>
<feature type="domain" description="RRM" evidence="4">
    <location>
        <begin position="65"/>
        <end position="140"/>
    </location>
</feature>
<evidence type="ECO:0000256" key="2">
    <source>
        <dbReference type="PROSITE-ProRule" id="PRU00176"/>
    </source>
</evidence>
<feature type="region of interest" description="Disordered" evidence="3">
    <location>
        <begin position="44"/>
        <end position="64"/>
    </location>
</feature>
<keyword evidence="1 2" id="KW-0694">RNA-binding</keyword>
<dbReference type="OrthoDB" id="48651at2759"/>
<dbReference type="Proteomes" id="UP001149813">
    <property type="component" value="Unassembled WGS sequence"/>
</dbReference>
<keyword evidence="5" id="KW-0648">Protein biosynthesis</keyword>
<feature type="compositionally biased region" description="Basic and acidic residues" evidence="3">
    <location>
        <begin position="289"/>
        <end position="334"/>
    </location>
</feature>
<feature type="compositionally biased region" description="Basic and acidic residues" evidence="3">
    <location>
        <begin position="172"/>
        <end position="193"/>
    </location>
</feature>
<dbReference type="SUPFAM" id="SSF54928">
    <property type="entry name" value="RNA-binding domain, RBD"/>
    <property type="match status" value="1"/>
</dbReference>
<dbReference type="SMART" id="SM00360">
    <property type="entry name" value="RRM"/>
    <property type="match status" value="1"/>
</dbReference>
<dbReference type="Gene3D" id="3.30.70.330">
    <property type="match status" value="1"/>
</dbReference>
<dbReference type="InterPro" id="IPR035979">
    <property type="entry name" value="RBD_domain_sf"/>
</dbReference>